<keyword evidence="11 15" id="KW-1160">Virus entry into host cell</keyword>
<dbReference type="GO" id="GO:0005198">
    <property type="term" value="F:structural molecule activity"/>
    <property type="evidence" value="ECO:0007669"/>
    <property type="project" value="InterPro"/>
</dbReference>
<comment type="subunit">
    <text evidence="14 15">Homomultimer. Interacts with the movement protein. Binds to single-stranded and double-stranded viral DNA.</text>
</comment>
<comment type="subcellular location">
    <subcellularLocation>
        <location evidence="1 15">Host nucleus</location>
    </subcellularLocation>
    <subcellularLocation>
        <location evidence="2 15">Virion</location>
    </subcellularLocation>
</comment>
<dbReference type="EMBL" id="KJ187747">
    <property type="protein sequence ID" value="AHX84144.1"/>
    <property type="molecule type" value="Genomic_DNA"/>
</dbReference>
<evidence type="ECO:0000256" key="1">
    <source>
        <dbReference type="ARBA" id="ARBA00004147"/>
    </source>
</evidence>
<keyword evidence="8 15" id="KW-1048">Host nucleus</keyword>
<organism evidence="16">
    <name type="scientific">Sugarcane white streak virus</name>
    <dbReference type="NCBI Taxonomy" id="1492296"/>
    <lineage>
        <taxon>Viruses</taxon>
        <taxon>Monodnaviria</taxon>
        <taxon>Shotokuvirae</taxon>
        <taxon>Cressdnaviricota</taxon>
        <taxon>Repensiviricetes</taxon>
        <taxon>Geplafuvirales</taxon>
        <taxon>Geminiviridae</taxon>
        <taxon>Mastrevirus</taxon>
        <taxon>Mastrevirus saccharumalbusvenae</taxon>
    </lineage>
</organism>
<dbReference type="PRINTS" id="PR00226">
    <property type="entry name" value="GEMCOATMSV"/>
</dbReference>
<evidence type="ECO:0000256" key="5">
    <source>
        <dbReference type="ARBA" id="ARBA00022431"/>
    </source>
</evidence>
<accession>A0A023T5F2</accession>
<dbReference type="GO" id="GO:0042025">
    <property type="term" value="C:host cell nucleus"/>
    <property type="evidence" value="ECO:0007669"/>
    <property type="project" value="UniProtKB-SubCell"/>
</dbReference>
<evidence type="ECO:0000256" key="6">
    <source>
        <dbReference type="ARBA" id="ARBA00022524"/>
    </source>
</evidence>
<comment type="similarity">
    <text evidence="3 15">Belongs to the geminiviridae capsid protein family.</text>
</comment>
<dbReference type="InterPro" id="IPR000143">
    <property type="entry name" value="Gemcoat_MSV"/>
</dbReference>
<evidence type="ECO:0000256" key="14">
    <source>
        <dbReference type="ARBA" id="ARBA00046791"/>
    </source>
</evidence>
<dbReference type="GO" id="GO:0046718">
    <property type="term" value="P:symbiont entry into host cell"/>
    <property type="evidence" value="ECO:0007669"/>
    <property type="project" value="UniProtKB-KW"/>
</dbReference>
<evidence type="ECO:0000256" key="2">
    <source>
        <dbReference type="ARBA" id="ARBA00004328"/>
    </source>
</evidence>
<comment type="function">
    <text evidence="15">Encapsidates the viral genome into characteristic twinned ('geminate') particles. Plays a role in protection of the genome from degradation, virus acquisition and transmission by insect vectors, infectivity, and systemic movement. The CP of monopartite geminiviruses is absolutely essential for virus movement.</text>
</comment>
<evidence type="ECO:0000256" key="10">
    <source>
        <dbReference type="ARBA" id="ARBA00023125"/>
    </source>
</evidence>
<evidence type="ECO:0000256" key="4">
    <source>
        <dbReference type="ARBA" id="ARBA00018091"/>
    </source>
</evidence>
<evidence type="ECO:0000256" key="8">
    <source>
        <dbReference type="ARBA" id="ARBA00022562"/>
    </source>
</evidence>
<keyword evidence="6 15" id="KW-1163">Viral penetration into host nucleus</keyword>
<protein>
    <recommendedName>
        <fullName evidence="4 15">Capsid protein</fullName>
    </recommendedName>
    <alternativeName>
        <fullName evidence="13 15">Coat protein</fullName>
    </alternativeName>
</protein>
<evidence type="ECO:0000256" key="13">
    <source>
        <dbReference type="ARBA" id="ARBA00031336"/>
    </source>
</evidence>
<dbReference type="GO" id="GO:0075732">
    <property type="term" value="P:viral penetration into host nucleus"/>
    <property type="evidence" value="ECO:0007669"/>
    <property type="project" value="UniProtKB-KW"/>
</dbReference>
<dbReference type="Gene3D" id="2.60.120.20">
    <property type="match status" value="1"/>
</dbReference>
<comment type="function">
    <text evidence="15">Binds the genomic viral ssDNA and shuttles it into and out of the cell nucleus.</text>
</comment>
<reference evidence="16" key="1">
    <citation type="journal article" date="2014" name="PLoS ONE">
        <title>Appearances can be deceptive: revealing a hidden viral infection with deep sequencing in a plant quarantine context.</title>
        <authorList>
            <person name="Candresse T."/>
            <person name="Filloux D."/>
            <person name="Muhire B."/>
            <person name="Julian C."/>
            <person name="Galzi S."/>
            <person name="Fort G."/>
            <person name="Bernardo P."/>
            <person name="Daugrois J.H."/>
            <person name="Fernandez E."/>
            <person name="Martin D.P."/>
            <person name="Varsani A."/>
            <person name="Roumagnac P."/>
        </authorList>
    </citation>
    <scope>NUCLEOTIDE SEQUENCE</scope>
    <source>
        <strain evidence="16">SD-D0005-2013</strain>
    </source>
</reference>
<evidence type="ECO:0000256" key="9">
    <source>
        <dbReference type="ARBA" id="ARBA00022844"/>
    </source>
</evidence>
<dbReference type="GO" id="GO:0003677">
    <property type="term" value="F:DNA binding"/>
    <property type="evidence" value="ECO:0007669"/>
    <property type="project" value="UniProtKB-KW"/>
</dbReference>
<dbReference type="InterPro" id="IPR029053">
    <property type="entry name" value="Viral_coat"/>
</dbReference>
<evidence type="ECO:0000256" key="7">
    <source>
        <dbReference type="ARBA" id="ARBA00022561"/>
    </source>
</evidence>
<sequence>MAGPMRRKPARSSRRIVPWPAEALRRGYTPRNSVLRGTRSGRSDRRPSLQVINYRWSGQSAPIFKTGGATYLLSTFARGNGEDQRRGAETIIYKIAFKLVFAVTSSQLKYVSRGMCVLWLVYDAQPTGIKPEPKDIFDYDTGLSQSPMTWSVQRALCNRFVVKRRWKFELSVNGVSAADDFSDARLSGKTIPYSRRGFDKFCKRLATRTEWKNTEGGDIGDIQKGALYVIAAPGNAMEFQAIGNIRVYFKSVGLQ</sequence>
<proteinExistence type="inferred from homology"/>
<keyword evidence="7 15" id="KW-0167">Capsid protein</keyword>
<evidence type="ECO:0000256" key="15">
    <source>
        <dbReference type="RuleBase" id="RU363025"/>
    </source>
</evidence>
<comment type="function">
    <text evidence="12">Encapsidates the viral genome into characteristic twinned ('geminate') particles. Binds the genomic viral ssDNA and shuttles it into and out of the cell nucleus. Plays a role in protection of the genome from degradation, virus acquisition and transmission by insect vectors, infectivity, and systemic movement. The CP of monopartite geminiviruses is absolutely essential for virus movement.</text>
</comment>
<evidence type="ECO:0000256" key="12">
    <source>
        <dbReference type="ARBA" id="ARBA00025657"/>
    </source>
</evidence>
<dbReference type="Pfam" id="PF00844">
    <property type="entry name" value="Gemini_coat"/>
    <property type="match status" value="1"/>
</dbReference>
<dbReference type="PRINTS" id="PR00223">
    <property type="entry name" value="GEMCOATARBR1"/>
</dbReference>
<keyword evidence="10 15" id="KW-0238">DNA-binding</keyword>
<name>A0A023T5F2_9GEMI</name>
<evidence type="ECO:0000313" key="16">
    <source>
        <dbReference type="EMBL" id="AHX84144.1"/>
    </source>
</evidence>
<keyword evidence="9 15" id="KW-0946">Virion</keyword>
<evidence type="ECO:0000256" key="3">
    <source>
        <dbReference type="ARBA" id="ARBA00005468"/>
    </source>
</evidence>
<dbReference type="GO" id="GO:0039615">
    <property type="term" value="C:T=1 icosahedral viral capsid"/>
    <property type="evidence" value="ECO:0007669"/>
    <property type="project" value="UniProtKB-KW"/>
</dbReference>
<dbReference type="InterPro" id="IPR000263">
    <property type="entry name" value="GV_A/BR1_coat"/>
</dbReference>
<keyword evidence="5 15" id="KW-1140">T=1 icosahedral capsid protein</keyword>
<dbReference type="GO" id="GO:0043657">
    <property type="term" value="C:host cell"/>
    <property type="evidence" value="ECO:0007669"/>
    <property type="project" value="GOC"/>
</dbReference>
<evidence type="ECO:0000256" key="11">
    <source>
        <dbReference type="ARBA" id="ARBA00023296"/>
    </source>
</evidence>